<evidence type="ECO:0000256" key="7">
    <source>
        <dbReference type="ARBA" id="ARBA00023014"/>
    </source>
</evidence>
<evidence type="ECO:0000256" key="2">
    <source>
        <dbReference type="ARBA" id="ARBA00017228"/>
    </source>
</evidence>
<dbReference type="InterPro" id="IPR004559">
    <property type="entry name" value="HemW-like"/>
</dbReference>
<comment type="subcellular location">
    <subcellularLocation>
        <location evidence="9">Cytoplasm</location>
    </subcellularLocation>
</comment>
<feature type="domain" description="Radical SAM core" evidence="10">
    <location>
        <begin position="1"/>
        <end position="233"/>
    </location>
</feature>
<evidence type="ECO:0000256" key="6">
    <source>
        <dbReference type="ARBA" id="ARBA00023004"/>
    </source>
</evidence>
<evidence type="ECO:0000259" key="10">
    <source>
        <dbReference type="PROSITE" id="PS51918"/>
    </source>
</evidence>
<comment type="similarity">
    <text evidence="1">Belongs to the anaerobic coproporphyrinogen-III oxidase family. HemW subfamily.</text>
</comment>
<dbReference type="InterPro" id="IPR006638">
    <property type="entry name" value="Elp3/MiaA/NifB-like_rSAM"/>
</dbReference>
<dbReference type="InterPro" id="IPR010723">
    <property type="entry name" value="HemN_C"/>
</dbReference>
<keyword evidence="3 9" id="KW-0349">Heme</keyword>
<dbReference type="InterPro" id="IPR013785">
    <property type="entry name" value="Aldolase_TIM"/>
</dbReference>
<evidence type="ECO:0000313" key="11">
    <source>
        <dbReference type="EMBL" id="XCH32861.1"/>
    </source>
</evidence>
<dbReference type="GO" id="GO:0051539">
    <property type="term" value="F:4 iron, 4 sulfur cluster binding"/>
    <property type="evidence" value="ECO:0007669"/>
    <property type="project" value="UniProtKB-UniRule"/>
</dbReference>
<gene>
    <name evidence="11" type="primary">hemW</name>
    <name evidence="11" type="ORF">ABV300_06815</name>
</gene>
<organism evidence="11">
    <name type="scientific">Dehalogenimonas sp. 4OHTPN</name>
    <dbReference type="NCBI Taxonomy" id="3166643"/>
    <lineage>
        <taxon>Bacteria</taxon>
        <taxon>Bacillati</taxon>
        <taxon>Chloroflexota</taxon>
        <taxon>Dehalococcoidia</taxon>
        <taxon>Dehalococcoidales</taxon>
        <taxon>Dehalococcoidaceae</taxon>
        <taxon>Dehalogenimonas</taxon>
    </lineage>
</organism>
<keyword evidence="9" id="KW-0963">Cytoplasm</keyword>
<keyword evidence="9" id="KW-0004">4Fe-4S</keyword>
<dbReference type="InterPro" id="IPR058240">
    <property type="entry name" value="rSAM_sf"/>
</dbReference>
<reference evidence="11" key="1">
    <citation type="submission" date="2024-06" db="EMBL/GenBank/DDBJ databases">
        <title>A Novel Isolate, Dehalogenimonas sp. Strain 4OHTPN, Dechlorinates Aromatic 4 Hydroxy chlorothalonil by a Novel Reductive Dehalogenase.</title>
        <authorList>
            <person name="Liu G."/>
        </authorList>
    </citation>
    <scope>NUCLEOTIDE SEQUENCE</scope>
    <source>
        <strain evidence="11">4OHTPN</strain>
    </source>
</reference>
<keyword evidence="7 9" id="KW-0411">Iron-sulfur</keyword>
<dbReference type="RefSeq" id="WP_353714129.1">
    <property type="nucleotide sequence ID" value="NZ_CP159307.1"/>
</dbReference>
<dbReference type="PANTHER" id="PTHR13932">
    <property type="entry name" value="COPROPORPHYRINIGEN III OXIDASE"/>
    <property type="match status" value="1"/>
</dbReference>
<dbReference type="SFLD" id="SFLDS00029">
    <property type="entry name" value="Radical_SAM"/>
    <property type="match status" value="1"/>
</dbReference>
<proteinExistence type="inferred from homology"/>
<dbReference type="PROSITE" id="PS51918">
    <property type="entry name" value="RADICAL_SAM"/>
    <property type="match status" value="1"/>
</dbReference>
<accession>A0AAU8G8D0</accession>
<dbReference type="SFLD" id="SFLDG01065">
    <property type="entry name" value="anaerobic_coproporphyrinogen-I"/>
    <property type="match status" value="1"/>
</dbReference>
<dbReference type="SUPFAM" id="SSF102114">
    <property type="entry name" value="Radical SAM enzymes"/>
    <property type="match status" value="1"/>
</dbReference>
<dbReference type="SFLD" id="SFLDF00562">
    <property type="entry name" value="HemN-like__clustered_with_heat"/>
    <property type="match status" value="1"/>
</dbReference>
<dbReference type="SFLD" id="SFLDG01082">
    <property type="entry name" value="B12-binding_domain_containing"/>
    <property type="match status" value="1"/>
</dbReference>
<keyword evidence="8 9" id="KW-0143">Chaperone</keyword>
<evidence type="ECO:0000256" key="5">
    <source>
        <dbReference type="ARBA" id="ARBA00022723"/>
    </source>
</evidence>
<protein>
    <recommendedName>
        <fullName evidence="2 9">Heme chaperone HemW</fullName>
    </recommendedName>
</protein>
<keyword evidence="4 9" id="KW-0949">S-adenosyl-L-methionine</keyword>
<dbReference type="SFLD" id="SFLDF00288">
    <property type="entry name" value="HemN-like__clustered_with_nucl"/>
    <property type="match status" value="1"/>
</dbReference>
<name>A0AAU8G8D0_9CHLR</name>
<dbReference type="InterPro" id="IPR034505">
    <property type="entry name" value="Coproporphyrinogen-III_oxidase"/>
</dbReference>
<dbReference type="GO" id="GO:0005737">
    <property type="term" value="C:cytoplasm"/>
    <property type="evidence" value="ECO:0007669"/>
    <property type="project" value="UniProtKB-SubCell"/>
</dbReference>
<sequence length="382" mass="42349">MTPELSLYFHIPFCRRKCGYCSFISYTAREGQIRDYVEALIIELRLTRRPGAVIRTIYIGGGTPSLLSAGDVERILDAVRQYYNVDSKVEITLEANPGVVDEEYLRKLRQEGVNRLSLGVQSLEDGELTFLGRLHTAADARRTVDKAREAGFTNLSLDFIYGLPSRCLTDWDSMLDGIIALGADHLSLYGLTLEPGTNLGEAAARGELPAVDPDRAASEYELASARLSAAGYRNYEISNWTKVGFESRHNLVYWQRGEYLGLGVAAHSFTDERRIANTDSLDGYIGALASGTLPKREIETVDEPGALSESIILALRLAEGVSLDDIGRQFKIDLWSRYAAEIGELSAFGLVEVSGERLRLTPKGRLLGNEVFLRFLPEKLMI</sequence>
<dbReference type="Gene3D" id="3.20.20.70">
    <property type="entry name" value="Aldolase class I"/>
    <property type="match status" value="1"/>
</dbReference>
<keyword evidence="6 9" id="KW-0408">Iron</keyword>
<dbReference type="NCBIfam" id="TIGR00539">
    <property type="entry name" value="hemN_rel"/>
    <property type="match status" value="1"/>
</dbReference>
<evidence type="ECO:0000256" key="3">
    <source>
        <dbReference type="ARBA" id="ARBA00022617"/>
    </source>
</evidence>
<dbReference type="GO" id="GO:0006779">
    <property type="term" value="P:porphyrin-containing compound biosynthetic process"/>
    <property type="evidence" value="ECO:0007669"/>
    <property type="project" value="InterPro"/>
</dbReference>
<dbReference type="InterPro" id="IPR007197">
    <property type="entry name" value="rSAM"/>
</dbReference>
<evidence type="ECO:0000256" key="9">
    <source>
        <dbReference type="RuleBase" id="RU364116"/>
    </source>
</evidence>
<dbReference type="Pfam" id="PF04055">
    <property type="entry name" value="Radical_SAM"/>
    <property type="match status" value="1"/>
</dbReference>
<evidence type="ECO:0000256" key="4">
    <source>
        <dbReference type="ARBA" id="ARBA00022691"/>
    </source>
</evidence>
<evidence type="ECO:0000256" key="8">
    <source>
        <dbReference type="ARBA" id="ARBA00023186"/>
    </source>
</evidence>
<keyword evidence="5 9" id="KW-0479">Metal-binding</keyword>
<dbReference type="PANTHER" id="PTHR13932:SF5">
    <property type="entry name" value="RADICAL S-ADENOSYL METHIONINE DOMAIN-CONTAINING PROTEIN 1, MITOCHONDRIAL"/>
    <property type="match status" value="1"/>
</dbReference>
<dbReference type="GO" id="GO:0046872">
    <property type="term" value="F:metal ion binding"/>
    <property type="evidence" value="ECO:0007669"/>
    <property type="project" value="UniProtKB-UniRule"/>
</dbReference>
<dbReference type="EMBL" id="CP159307">
    <property type="protein sequence ID" value="XCH32861.1"/>
    <property type="molecule type" value="Genomic_DNA"/>
</dbReference>
<dbReference type="AlphaFoldDB" id="A0AAU8G8D0"/>
<comment type="function">
    <text evidence="9">Probably acts as a heme chaperone, transferring heme to an unknown acceptor. Binds one molecule of heme per monomer, possibly covalently. Binds 1 [4Fe-4S] cluster. The cluster is coordinated with 3 cysteines and an exchangeable S-adenosyl-L-methionine.</text>
</comment>
<dbReference type="CDD" id="cd01335">
    <property type="entry name" value="Radical_SAM"/>
    <property type="match status" value="1"/>
</dbReference>
<dbReference type="Pfam" id="PF06969">
    <property type="entry name" value="HemN_C"/>
    <property type="match status" value="1"/>
</dbReference>
<evidence type="ECO:0000256" key="1">
    <source>
        <dbReference type="ARBA" id="ARBA00006100"/>
    </source>
</evidence>
<dbReference type="GO" id="GO:0004109">
    <property type="term" value="F:coproporphyrinogen oxidase activity"/>
    <property type="evidence" value="ECO:0007669"/>
    <property type="project" value="InterPro"/>
</dbReference>
<dbReference type="SMART" id="SM00729">
    <property type="entry name" value="Elp3"/>
    <property type="match status" value="1"/>
</dbReference>